<evidence type="ECO:0000313" key="2">
    <source>
        <dbReference type="EMBL" id="AZP14934.1"/>
    </source>
</evidence>
<evidence type="ECO:0000313" key="3">
    <source>
        <dbReference type="Proteomes" id="UP000280197"/>
    </source>
</evidence>
<keyword evidence="2" id="KW-0808">Transferase</keyword>
<accession>A0A3S9HS90</accession>
<organism evidence="2 3">
    <name type="scientific">Streptomyces aquilus</name>
    <dbReference type="NCBI Taxonomy" id="2548456"/>
    <lineage>
        <taxon>Bacteria</taxon>
        <taxon>Bacillati</taxon>
        <taxon>Actinomycetota</taxon>
        <taxon>Actinomycetes</taxon>
        <taxon>Kitasatosporales</taxon>
        <taxon>Streptomycetaceae</taxon>
        <taxon>Streptomyces</taxon>
    </lineage>
</organism>
<dbReference type="SUPFAM" id="SSF53335">
    <property type="entry name" value="S-adenosyl-L-methionine-dependent methyltransferases"/>
    <property type="match status" value="1"/>
</dbReference>
<sequence>MHTILSGPSGLRPEHDSYAVTAEFYDILQADEDEARVRRLYSRQIADARTGVLDVGAGTGRVTMLALADSGADVHAVEPARAMRTSLLTRLAALSCEQRDRVTVHPHPLDETALDAVADVAVCHNMVGCLPPGIREKLWPALGRALTPGGSLFVQLPPARLPARTVVRRLADKRVGEHIYGGRMTMSAAGYRIRTRADYWVRDAEDVLREHTETFWMWPATRARLTDELAAHGFAPLPGYEESELLAVTLNVRR</sequence>
<keyword evidence="2" id="KW-0489">Methyltransferase</keyword>
<dbReference type="InterPro" id="IPR029063">
    <property type="entry name" value="SAM-dependent_MTases_sf"/>
</dbReference>
<dbReference type="Proteomes" id="UP000280197">
    <property type="component" value="Chromosome"/>
</dbReference>
<name>A0A3S9HS90_9ACTN</name>
<dbReference type="AlphaFoldDB" id="A0A3S9HS90"/>
<dbReference type="CDD" id="cd02440">
    <property type="entry name" value="AdoMet_MTases"/>
    <property type="match status" value="1"/>
</dbReference>
<evidence type="ECO:0000259" key="1">
    <source>
        <dbReference type="Pfam" id="PF08242"/>
    </source>
</evidence>
<keyword evidence="3" id="KW-1185">Reference proteome</keyword>
<protein>
    <submittedName>
        <fullName evidence="2">Class I SAM-dependent methyltransferase</fullName>
    </submittedName>
</protein>
<dbReference type="Gene3D" id="3.40.50.150">
    <property type="entry name" value="Vaccinia Virus protein VP39"/>
    <property type="match status" value="1"/>
</dbReference>
<dbReference type="Pfam" id="PF08242">
    <property type="entry name" value="Methyltransf_12"/>
    <property type="match status" value="1"/>
</dbReference>
<dbReference type="GO" id="GO:0008168">
    <property type="term" value="F:methyltransferase activity"/>
    <property type="evidence" value="ECO:0007669"/>
    <property type="project" value="UniProtKB-KW"/>
</dbReference>
<dbReference type="InterPro" id="IPR013217">
    <property type="entry name" value="Methyltransf_12"/>
</dbReference>
<feature type="domain" description="Methyltransferase type 12" evidence="1">
    <location>
        <begin position="53"/>
        <end position="152"/>
    </location>
</feature>
<dbReference type="KEGG" id="saqu:EJC51_01495"/>
<dbReference type="GO" id="GO:0032259">
    <property type="term" value="P:methylation"/>
    <property type="evidence" value="ECO:0007669"/>
    <property type="project" value="UniProtKB-KW"/>
</dbReference>
<proteinExistence type="predicted"/>
<dbReference type="RefSeq" id="WP_126269320.1">
    <property type="nucleotide sequence ID" value="NZ_CP034463.1"/>
</dbReference>
<reference evidence="2 3" key="1">
    <citation type="submission" date="2018-12" db="EMBL/GenBank/DDBJ databases">
        <authorList>
            <person name="Li K."/>
        </authorList>
    </citation>
    <scope>NUCLEOTIDE SEQUENCE [LARGE SCALE GENOMIC DNA]</scope>
    <source>
        <strain evidence="3">CR22</strain>
    </source>
</reference>
<gene>
    <name evidence="2" type="ORF">EJC51_01495</name>
</gene>
<dbReference type="EMBL" id="CP034463">
    <property type="protein sequence ID" value="AZP14934.1"/>
    <property type="molecule type" value="Genomic_DNA"/>
</dbReference>